<dbReference type="InterPro" id="IPR050289">
    <property type="entry name" value="TorD/DmsD_chaperones"/>
</dbReference>
<protein>
    <submittedName>
        <fullName evidence="2">Chaperone protein TorD</fullName>
    </submittedName>
</protein>
<dbReference type="Pfam" id="PF02613">
    <property type="entry name" value="Nitrate_red_del"/>
    <property type="match status" value="1"/>
</dbReference>
<dbReference type="Proteomes" id="UP001342418">
    <property type="component" value="Chromosome"/>
</dbReference>
<dbReference type="SUPFAM" id="SSF89155">
    <property type="entry name" value="TorD-like"/>
    <property type="match status" value="1"/>
</dbReference>
<dbReference type="InterPro" id="IPR020945">
    <property type="entry name" value="DMSO/NO3_reduct_chaperone"/>
</dbReference>
<gene>
    <name evidence="2" type="primary">torD</name>
    <name evidence="2" type="ORF">NTH_00149</name>
</gene>
<dbReference type="Gene3D" id="1.10.3480.10">
    <property type="entry name" value="TorD-like"/>
    <property type="match status" value="1"/>
</dbReference>
<reference evidence="2 3" key="1">
    <citation type="submission" date="2018-07" db="EMBL/GenBank/DDBJ databases">
        <title>Genome sequence of Nitratireductor thuwali#1536.</title>
        <authorList>
            <person name="Michoud G."/>
            <person name="Merlino G."/>
            <person name="Sefrji F.O."/>
            <person name="Daffonchio D."/>
        </authorList>
    </citation>
    <scope>NUCLEOTIDE SEQUENCE [LARGE SCALE GENOMIC DNA]</scope>
    <source>
        <strain evidence="3">Nit1536</strain>
    </source>
</reference>
<organism evidence="2 3">
    <name type="scientific">Nitratireductor thuwali</name>
    <dbReference type="NCBI Taxonomy" id="2267699"/>
    <lineage>
        <taxon>Bacteria</taxon>
        <taxon>Pseudomonadati</taxon>
        <taxon>Pseudomonadota</taxon>
        <taxon>Alphaproteobacteria</taxon>
        <taxon>Hyphomicrobiales</taxon>
        <taxon>Phyllobacteriaceae</taxon>
        <taxon>Nitratireductor</taxon>
    </lineage>
</organism>
<dbReference type="EMBL" id="CP030941">
    <property type="protein sequence ID" value="UUP15711.1"/>
    <property type="molecule type" value="Genomic_DNA"/>
</dbReference>
<sequence>MPIQSVAKSTMLTESERLRADLYRLLARLLSAPPDFQLLQTLSELSGDDTELGRAIGELSATAGAMSAGEAGEEYHNLFIGVGRGELVPYGSYYLTGFLHEKPLARLRNDMAPLGIGRSPKVTEPEDHASALMEMMAGLIDGTFGAPQTLTVQKQFFEKHVGSWMPHFYGDLETARTARLYRPVGTIGRLFMEIEVAAFDM</sequence>
<proteinExistence type="predicted"/>
<accession>A0ABY5MEY6</accession>
<evidence type="ECO:0000313" key="3">
    <source>
        <dbReference type="Proteomes" id="UP001342418"/>
    </source>
</evidence>
<keyword evidence="3" id="KW-1185">Reference proteome</keyword>
<evidence type="ECO:0000256" key="1">
    <source>
        <dbReference type="ARBA" id="ARBA00023186"/>
    </source>
</evidence>
<keyword evidence="1" id="KW-0143">Chaperone</keyword>
<name>A0ABY5MEY6_9HYPH</name>
<dbReference type="InterPro" id="IPR036411">
    <property type="entry name" value="TorD-like_sf"/>
</dbReference>
<dbReference type="PANTHER" id="PTHR34227:SF1">
    <property type="entry name" value="DIMETHYL SULFOXIDE REDUCTASE CHAPERONE-RELATED"/>
    <property type="match status" value="1"/>
</dbReference>
<evidence type="ECO:0000313" key="2">
    <source>
        <dbReference type="EMBL" id="UUP15711.1"/>
    </source>
</evidence>
<dbReference type="PANTHER" id="PTHR34227">
    <property type="entry name" value="CHAPERONE PROTEIN YCDY"/>
    <property type="match status" value="1"/>
</dbReference>